<evidence type="ECO:0000313" key="1">
    <source>
        <dbReference type="EMBL" id="AZS28280.1"/>
    </source>
</evidence>
<organism evidence="1 2">
    <name type="scientific">Butyricimonas faecalis</name>
    <dbReference type="NCBI Taxonomy" id="2093856"/>
    <lineage>
        <taxon>Bacteria</taxon>
        <taxon>Pseudomonadati</taxon>
        <taxon>Bacteroidota</taxon>
        <taxon>Bacteroidia</taxon>
        <taxon>Bacteroidales</taxon>
        <taxon>Odoribacteraceae</taxon>
        <taxon>Butyricimonas</taxon>
    </lineage>
</organism>
<dbReference type="InterPro" id="IPR011043">
    <property type="entry name" value="Gal_Oxase/kelch_b-propeller"/>
</dbReference>
<dbReference type="Gene3D" id="2.120.10.80">
    <property type="entry name" value="Kelch-type beta propeller"/>
    <property type="match status" value="2"/>
</dbReference>
<dbReference type="OrthoDB" id="1058315at2"/>
<dbReference type="AlphaFoldDB" id="A0A3Q9IPV0"/>
<dbReference type="InterPro" id="IPR015915">
    <property type="entry name" value="Kelch-typ_b-propeller"/>
</dbReference>
<keyword evidence="2" id="KW-1185">Reference proteome</keyword>
<gene>
    <name evidence="1" type="ORF">D8S85_01080</name>
</gene>
<dbReference type="EMBL" id="CP032819">
    <property type="protein sequence ID" value="AZS28280.1"/>
    <property type="molecule type" value="Genomic_DNA"/>
</dbReference>
<dbReference type="KEGG" id="buy:D8S85_01080"/>
<name>A0A3Q9IPV0_9BACT</name>
<sequence length="613" mass="69947">MKVLFFSICLFFVLEACVRESNSPLGSGSYSPQAGVPVSEIEMDTCLPNDVYLRVCLKSTGERKIVKALFVYSMDSLLREEYRDTIVLTLANDTTYGVRLFNLIPDLSYYCQAIVQNAEFTGVSPEFVFNTPSSDGSVRMLSFISAQTYQHIFMHEYTEGEPDSVGLVWGTDPYVRLNGHYPSICAIRSKNNLSTYLYDFEYGQTYYCRSFAKKEGKVYYSEVKSVQTKVAGVGKISTSPVCEVSDRSARTGYMIREKSATNIKRMGICWGDSPRVRLDSLGETGSFVTGKITEYQQIYLHDLRPSTTYYARAFIENAGGIAYGETYKFKTRPSGQLGKQPWKKIVSLPDRVVEVGTLAACNGSLFLFGSQALWEYNLDSGEWLRREEILGQVFFPLIVTAGNCFYCSQRTVGYSELWKYDVEKHTWEKLLNVLAEDEVYSGVFYEGYIYYKSRGSALRRFDVSDNTIIPFGYNQLFNGGQYLFIIDNVLYVGSGSNFARFPFRSYAWDRLPDFPIESFMWTPFVTEIDSRFYLFGGMYPYESFDLQGVPLTFYYEPEMNKWIRVADCPIEEGGVVDVRSDGYSVVEGGYVLCGRHIWQYFPEEDVDCELVAE</sequence>
<dbReference type="SUPFAM" id="SSF50965">
    <property type="entry name" value="Galactose oxidase, central domain"/>
    <property type="match status" value="1"/>
</dbReference>
<protein>
    <recommendedName>
        <fullName evidence="3">Fibronectin type-III domain-containing protein</fullName>
    </recommendedName>
</protein>
<reference evidence="1 2" key="1">
    <citation type="submission" date="2018-10" db="EMBL/GenBank/DDBJ databases">
        <title>Butyricimonas faecalis sp. nov., isolated from human faeces and emended description of the genus Butyricimonas.</title>
        <authorList>
            <person name="Le Roy T."/>
            <person name="Van der Smissen P."/>
            <person name="Paquot A."/>
            <person name="Delzenne N."/>
            <person name="Muccioli G."/>
            <person name="Collet J.-F."/>
            <person name="Cani P.D."/>
        </authorList>
    </citation>
    <scope>NUCLEOTIDE SEQUENCE [LARGE SCALE GENOMIC DNA]</scope>
    <source>
        <strain evidence="1 2">H184</strain>
    </source>
</reference>
<dbReference type="RefSeq" id="WP_106624421.1">
    <property type="nucleotide sequence ID" value="NZ_CP032819.1"/>
</dbReference>
<accession>A0A3Q9IPV0</accession>
<dbReference type="Proteomes" id="UP000270673">
    <property type="component" value="Chromosome"/>
</dbReference>
<evidence type="ECO:0008006" key="3">
    <source>
        <dbReference type="Google" id="ProtNLM"/>
    </source>
</evidence>
<evidence type="ECO:0000313" key="2">
    <source>
        <dbReference type="Proteomes" id="UP000270673"/>
    </source>
</evidence>
<proteinExistence type="predicted"/>